<keyword evidence="5" id="KW-1185">Reference proteome</keyword>
<comment type="similarity">
    <text evidence="1">Belongs to the ATP-dependent AMP-binding enzyme family.</text>
</comment>
<dbReference type="GO" id="GO:0031956">
    <property type="term" value="F:medium-chain fatty acid-CoA ligase activity"/>
    <property type="evidence" value="ECO:0007669"/>
    <property type="project" value="TreeGrafter"/>
</dbReference>
<evidence type="ECO:0000256" key="1">
    <source>
        <dbReference type="ARBA" id="ARBA00006432"/>
    </source>
</evidence>
<reference evidence="4 5" key="1">
    <citation type="submission" date="2017-07" db="EMBL/GenBank/DDBJ databases">
        <authorList>
            <person name="Talla V."/>
            <person name="Backstrom N."/>
        </authorList>
    </citation>
    <scope>NUCLEOTIDE SEQUENCE [LARGE SCALE GENOMIC DNA]</scope>
</reference>
<evidence type="ECO:0000313" key="4">
    <source>
        <dbReference type="EMBL" id="VVD03519.1"/>
    </source>
</evidence>
<evidence type="ECO:0008006" key="6">
    <source>
        <dbReference type="Google" id="ProtNLM"/>
    </source>
</evidence>
<dbReference type="Gene3D" id="3.40.50.12780">
    <property type="entry name" value="N-terminal domain of ligase-like"/>
    <property type="match status" value="1"/>
</dbReference>
<gene>
    <name evidence="4" type="ORF">LSINAPIS_LOCUS13501</name>
</gene>
<accession>A0A5E4R0R2</accession>
<evidence type="ECO:0000313" key="5">
    <source>
        <dbReference type="Proteomes" id="UP000324832"/>
    </source>
</evidence>
<organism evidence="4 5">
    <name type="scientific">Leptidea sinapis</name>
    <dbReference type="NCBI Taxonomy" id="189913"/>
    <lineage>
        <taxon>Eukaryota</taxon>
        <taxon>Metazoa</taxon>
        <taxon>Ecdysozoa</taxon>
        <taxon>Arthropoda</taxon>
        <taxon>Hexapoda</taxon>
        <taxon>Insecta</taxon>
        <taxon>Pterygota</taxon>
        <taxon>Neoptera</taxon>
        <taxon>Endopterygota</taxon>
        <taxon>Lepidoptera</taxon>
        <taxon>Glossata</taxon>
        <taxon>Ditrysia</taxon>
        <taxon>Papilionoidea</taxon>
        <taxon>Pieridae</taxon>
        <taxon>Dismorphiinae</taxon>
        <taxon>Leptidea</taxon>
    </lineage>
</organism>
<dbReference type="Gene3D" id="3.30.300.30">
    <property type="match status" value="1"/>
</dbReference>
<dbReference type="AlphaFoldDB" id="A0A5E4R0R2"/>
<sequence length="583" mass="64901">MEVSMRSIISYYRLLKKSPRTFYFKRYCVSNTVPKEEPNSELLNTYNQDIKAGGVVPVFRRALLFPGRVALQDEDGVFTYSSLYQAANELSKDVAAQLKGETGRTIAYMCGNNASHVITQWAIWMSGNIAVPLSPIHPPEMLKYFISDSNSTLVICSKEHEKLLHPLAAESSIPMMISDREPRDEVPKSWKPDLGLAATGPPNMWYGESEAMLIYTSGTTSKPKGVVWTHNMLMTQISALHSAWQYSAHDVVLHTLPLHHIHGQLNSLNASLAAGARIRMLPQFASHTVWARLLGSGEKEEARVSVFHGVPAMYARLAADYTKMFTDSKTQEYVKSTLSKMRLMCAGSAPLPETLFNKYRVCACWSATISLDKLGLSSKNTKEAQSKCKEVRHGTGKDETSFEGELLLKGPNVFTRYWNRAPSIDSSDFTRDGWFRTGDIASYSGGKFRIMGRSSVDIIKTGGYKVSALQIESAILEHPSVADAAIIGVEDDSYGEIVGAVVVLKENTKLTLKELKDLAGKKLAPYQLPKTMVIVDTMPRNIMGKLDKKGKLLGINLIFIVPLLKEFRNYGENSDVLWEFFIN</sequence>
<name>A0A5E4R0R2_9NEOP</name>
<dbReference type="InterPro" id="IPR042099">
    <property type="entry name" value="ANL_N_sf"/>
</dbReference>
<dbReference type="PROSITE" id="PS00455">
    <property type="entry name" value="AMP_BINDING"/>
    <property type="match status" value="1"/>
</dbReference>
<dbReference type="InterPro" id="IPR020845">
    <property type="entry name" value="AMP-binding_CS"/>
</dbReference>
<dbReference type="PANTHER" id="PTHR43201:SF8">
    <property type="entry name" value="ACYL-COA SYNTHETASE FAMILY MEMBER 3"/>
    <property type="match status" value="1"/>
</dbReference>
<dbReference type="Pfam" id="PF13193">
    <property type="entry name" value="AMP-binding_C"/>
    <property type="match status" value="1"/>
</dbReference>
<dbReference type="InterPro" id="IPR000873">
    <property type="entry name" value="AMP-dep_synth/lig_dom"/>
</dbReference>
<dbReference type="PANTHER" id="PTHR43201">
    <property type="entry name" value="ACYL-COA SYNTHETASE"/>
    <property type="match status" value="1"/>
</dbReference>
<proteinExistence type="inferred from homology"/>
<feature type="domain" description="AMP-binding enzyme C-terminal" evidence="3">
    <location>
        <begin position="470"/>
        <end position="545"/>
    </location>
</feature>
<feature type="domain" description="AMP-dependent synthetase/ligase" evidence="2">
    <location>
        <begin position="60"/>
        <end position="364"/>
    </location>
</feature>
<feature type="non-terminal residue" evidence="4">
    <location>
        <position position="583"/>
    </location>
</feature>
<dbReference type="Pfam" id="PF00501">
    <property type="entry name" value="AMP-binding"/>
    <property type="match status" value="1"/>
</dbReference>
<dbReference type="InterPro" id="IPR025110">
    <property type="entry name" value="AMP-bd_C"/>
</dbReference>
<evidence type="ECO:0000259" key="3">
    <source>
        <dbReference type="Pfam" id="PF13193"/>
    </source>
</evidence>
<dbReference type="EMBL" id="FZQP02006779">
    <property type="protein sequence ID" value="VVD03519.1"/>
    <property type="molecule type" value="Genomic_DNA"/>
</dbReference>
<dbReference type="Proteomes" id="UP000324832">
    <property type="component" value="Unassembled WGS sequence"/>
</dbReference>
<dbReference type="SUPFAM" id="SSF56801">
    <property type="entry name" value="Acetyl-CoA synthetase-like"/>
    <property type="match status" value="1"/>
</dbReference>
<protein>
    <recommendedName>
        <fullName evidence="6">AMP-dependent synthetase/ligase domain-containing protein</fullName>
    </recommendedName>
</protein>
<evidence type="ECO:0000259" key="2">
    <source>
        <dbReference type="Pfam" id="PF00501"/>
    </source>
</evidence>
<dbReference type="InterPro" id="IPR045851">
    <property type="entry name" value="AMP-bd_C_sf"/>
</dbReference>
<dbReference type="GO" id="GO:0006631">
    <property type="term" value="P:fatty acid metabolic process"/>
    <property type="evidence" value="ECO:0007669"/>
    <property type="project" value="TreeGrafter"/>
</dbReference>